<dbReference type="InterPro" id="IPR037523">
    <property type="entry name" value="VOC_core"/>
</dbReference>
<protein>
    <submittedName>
        <fullName evidence="2">VOC family protein</fullName>
    </submittedName>
</protein>
<dbReference type="Gene3D" id="3.10.180.10">
    <property type="entry name" value="2,3-Dihydroxybiphenyl 1,2-Dioxygenase, domain 1"/>
    <property type="match status" value="1"/>
</dbReference>
<dbReference type="SUPFAM" id="SSF54593">
    <property type="entry name" value="Glyoxalase/Bleomycin resistance protein/Dihydroxybiphenyl dioxygenase"/>
    <property type="match status" value="1"/>
</dbReference>
<gene>
    <name evidence="2" type="ORF">FJY68_06160</name>
</gene>
<evidence type="ECO:0000313" key="3">
    <source>
        <dbReference type="Proteomes" id="UP000779900"/>
    </source>
</evidence>
<dbReference type="InterPro" id="IPR029068">
    <property type="entry name" value="Glyas_Bleomycin-R_OHBP_Dase"/>
</dbReference>
<dbReference type="Pfam" id="PF18029">
    <property type="entry name" value="Glyoxalase_6"/>
    <property type="match status" value="1"/>
</dbReference>
<dbReference type="PROSITE" id="PS51819">
    <property type="entry name" value="VOC"/>
    <property type="match status" value="1"/>
</dbReference>
<name>A0A938BU09_UNCW3</name>
<proteinExistence type="predicted"/>
<dbReference type="EMBL" id="VGIR01000029">
    <property type="protein sequence ID" value="MBM3331423.1"/>
    <property type="molecule type" value="Genomic_DNA"/>
</dbReference>
<dbReference type="PANTHER" id="PTHR33993:SF2">
    <property type="entry name" value="VOC DOMAIN-CONTAINING PROTEIN"/>
    <property type="match status" value="1"/>
</dbReference>
<sequence>MPRVIHFDLMSEQPEKLVEFCAAVFGWKIFKWDGPMEYWLVGTGDKTQAGIDGGIGRGKPVDQVVLTLDAANLDAMLAKAVAAGAKVVQPRGPIPGVGWFGAVRSPDGNLFGLMQDDPAAK</sequence>
<accession>A0A938BU09</accession>
<evidence type="ECO:0000259" key="1">
    <source>
        <dbReference type="PROSITE" id="PS51819"/>
    </source>
</evidence>
<comment type="caution">
    <text evidence="2">The sequence shown here is derived from an EMBL/GenBank/DDBJ whole genome shotgun (WGS) entry which is preliminary data.</text>
</comment>
<dbReference type="Proteomes" id="UP000779900">
    <property type="component" value="Unassembled WGS sequence"/>
</dbReference>
<feature type="domain" description="VOC" evidence="1">
    <location>
        <begin position="3"/>
        <end position="116"/>
    </location>
</feature>
<organism evidence="2 3">
    <name type="scientific">candidate division WOR-3 bacterium</name>
    <dbReference type="NCBI Taxonomy" id="2052148"/>
    <lineage>
        <taxon>Bacteria</taxon>
        <taxon>Bacteria division WOR-3</taxon>
    </lineage>
</organism>
<dbReference type="InterPro" id="IPR041581">
    <property type="entry name" value="Glyoxalase_6"/>
</dbReference>
<evidence type="ECO:0000313" key="2">
    <source>
        <dbReference type="EMBL" id="MBM3331423.1"/>
    </source>
</evidence>
<dbReference type="PANTHER" id="PTHR33993">
    <property type="entry name" value="GLYOXALASE-RELATED"/>
    <property type="match status" value="1"/>
</dbReference>
<dbReference type="InterPro" id="IPR052164">
    <property type="entry name" value="Anthracycline_SecMetBiosynth"/>
</dbReference>
<reference evidence="2" key="1">
    <citation type="submission" date="2019-03" db="EMBL/GenBank/DDBJ databases">
        <title>Lake Tanganyika Metagenome-Assembled Genomes (MAGs).</title>
        <authorList>
            <person name="Tran P."/>
        </authorList>
    </citation>
    <scope>NUCLEOTIDE SEQUENCE</scope>
    <source>
        <strain evidence="2">K_DeepCast_150m_m2_040</strain>
    </source>
</reference>
<dbReference type="AlphaFoldDB" id="A0A938BU09"/>